<dbReference type="InterPro" id="IPR055573">
    <property type="entry name" value="DUF7149"/>
</dbReference>
<evidence type="ECO:0000259" key="10">
    <source>
        <dbReference type="Pfam" id="PF23653"/>
    </source>
</evidence>
<feature type="domain" description="Type II methyltransferase M.TaqI-like" evidence="8">
    <location>
        <begin position="637"/>
        <end position="929"/>
    </location>
</feature>
<keyword evidence="2" id="KW-0489">Methyltransferase</keyword>
<keyword evidence="4" id="KW-0949">S-adenosyl-L-methionine</keyword>
<dbReference type="PANTHER" id="PTHR33841">
    <property type="entry name" value="DNA METHYLTRANSFERASE YEEA-RELATED"/>
    <property type="match status" value="1"/>
</dbReference>
<gene>
    <name evidence="12" type="ORF">FK004_09965</name>
</gene>
<dbReference type="Pfam" id="PF07669">
    <property type="entry name" value="Eco57I"/>
    <property type="match status" value="1"/>
</dbReference>
<dbReference type="EC" id="2.1.1.72" evidence="1"/>
<keyword evidence="3" id="KW-0808">Transferase</keyword>
<evidence type="ECO:0000256" key="7">
    <source>
        <dbReference type="ARBA" id="ARBA00047942"/>
    </source>
</evidence>
<dbReference type="Pfam" id="PF25120">
    <property type="entry name" value="DUF7814"/>
    <property type="match status" value="1"/>
</dbReference>
<dbReference type="GO" id="GO:0003677">
    <property type="term" value="F:DNA binding"/>
    <property type="evidence" value="ECO:0007669"/>
    <property type="project" value="UniProtKB-KW"/>
</dbReference>
<dbReference type="EMBL" id="CP020919">
    <property type="protein sequence ID" value="AWG25537.1"/>
    <property type="molecule type" value="Genomic_DNA"/>
</dbReference>
<dbReference type="OrthoDB" id="32195at2"/>
<feature type="domain" description="TaqI-like C-terminal specificity" evidence="9">
    <location>
        <begin position="1030"/>
        <end position="1152"/>
    </location>
</feature>
<proteinExistence type="predicted"/>
<evidence type="ECO:0000256" key="3">
    <source>
        <dbReference type="ARBA" id="ARBA00022679"/>
    </source>
</evidence>
<evidence type="ECO:0000313" key="13">
    <source>
        <dbReference type="Proteomes" id="UP000244677"/>
    </source>
</evidence>
<evidence type="ECO:0000259" key="8">
    <source>
        <dbReference type="Pfam" id="PF07669"/>
    </source>
</evidence>
<dbReference type="PROSITE" id="PS00092">
    <property type="entry name" value="N6_MTASE"/>
    <property type="match status" value="1"/>
</dbReference>
<keyword evidence="6" id="KW-0238">DNA-binding</keyword>
<dbReference type="InterPro" id="IPR025931">
    <property type="entry name" value="TaqI_C"/>
</dbReference>
<dbReference type="SUPFAM" id="SSF53335">
    <property type="entry name" value="S-adenosyl-L-methionine-dependent methyltransferases"/>
    <property type="match status" value="1"/>
</dbReference>
<evidence type="ECO:0000259" key="9">
    <source>
        <dbReference type="Pfam" id="PF12950"/>
    </source>
</evidence>
<evidence type="ECO:0000313" key="12">
    <source>
        <dbReference type="EMBL" id="AWG25537.1"/>
    </source>
</evidence>
<evidence type="ECO:0000256" key="1">
    <source>
        <dbReference type="ARBA" id="ARBA00011900"/>
    </source>
</evidence>
<feature type="domain" description="DUF7149" evidence="10">
    <location>
        <begin position="7"/>
        <end position="240"/>
    </location>
</feature>
<dbReference type="PANTHER" id="PTHR33841:SF1">
    <property type="entry name" value="DNA METHYLTRANSFERASE A"/>
    <property type="match status" value="1"/>
</dbReference>
<dbReference type="PRINTS" id="PR00507">
    <property type="entry name" value="N12N6MTFRASE"/>
</dbReference>
<protein>
    <recommendedName>
        <fullName evidence="1">site-specific DNA-methyltransferase (adenine-specific)</fullName>
        <ecNumber evidence="1">2.1.1.72</ecNumber>
    </recommendedName>
</protein>
<dbReference type="Proteomes" id="UP000244677">
    <property type="component" value="Chromosome"/>
</dbReference>
<evidence type="ECO:0000259" key="11">
    <source>
        <dbReference type="Pfam" id="PF25120"/>
    </source>
</evidence>
<dbReference type="KEGG" id="fki:FK004_09965"/>
<evidence type="ECO:0000256" key="4">
    <source>
        <dbReference type="ARBA" id="ARBA00022691"/>
    </source>
</evidence>
<comment type="catalytic activity">
    <reaction evidence="7">
        <text>a 2'-deoxyadenosine in DNA + S-adenosyl-L-methionine = an N(6)-methyl-2'-deoxyadenosine in DNA + S-adenosyl-L-homocysteine + H(+)</text>
        <dbReference type="Rhea" id="RHEA:15197"/>
        <dbReference type="Rhea" id="RHEA-COMP:12418"/>
        <dbReference type="Rhea" id="RHEA-COMP:12419"/>
        <dbReference type="ChEBI" id="CHEBI:15378"/>
        <dbReference type="ChEBI" id="CHEBI:57856"/>
        <dbReference type="ChEBI" id="CHEBI:59789"/>
        <dbReference type="ChEBI" id="CHEBI:90615"/>
        <dbReference type="ChEBI" id="CHEBI:90616"/>
        <dbReference type="EC" id="2.1.1.72"/>
    </reaction>
</comment>
<dbReference type="SUPFAM" id="SSF116734">
    <property type="entry name" value="DNA methylase specificity domain"/>
    <property type="match status" value="1"/>
</dbReference>
<organism evidence="12 13">
    <name type="scientific">Flavobacterium kingsejongi</name>
    <dbReference type="NCBI Taxonomy" id="1678728"/>
    <lineage>
        <taxon>Bacteria</taxon>
        <taxon>Pseudomonadati</taxon>
        <taxon>Bacteroidota</taxon>
        <taxon>Flavobacteriia</taxon>
        <taxon>Flavobacteriales</taxon>
        <taxon>Flavobacteriaceae</taxon>
        <taxon>Flavobacterium</taxon>
    </lineage>
</organism>
<dbReference type="InterPro" id="IPR029063">
    <property type="entry name" value="SAM-dependent_MTases_sf"/>
</dbReference>
<evidence type="ECO:0000256" key="6">
    <source>
        <dbReference type="ARBA" id="ARBA00023125"/>
    </source>
</evidence>
<dbReference type="Gene3D" id="3.90.220.10">
    <property type="entry name" value="Adenine-n6-DNA-methyltransferase Taqi, Chain A, domain 2"/>
    <property type="match status" value="1"/>
</dbReference>
<evidence type="ECO:0000256" key="5">
    <source>
        <dbReference type="ARBA" id="ARBA00022747"/>
    </source>
</evidence>
<sequence>MNLTLNSPKKSLNKAYLKEKVSRSDIEDFKRNLELLFERINENESEEHLKNVLAVFLNDTWYKNQNEINTKGRSDLAIYNGRTSKDSVGVIFEVKHPNNKSEMINTSRFNVKAFHELILYYLRERVDHNNLDIKYLVVTNIYEWFIFDENWFEINIYRNPKLRKEYENWKLSGKDTRSFYEGYAKDHLSTITENIDCTYFDLRNFKDSSSKNSKLNDKNLIPLYKVLSPTNLLKQAFANDSNSLDKKFYSELLYIIGLEEKKVGGRKIIQRSSNPSYATLIENTILQLEERDCIRKLDTPSNYGINITEQLYNVALELTITWINRILFIKLLEAQLFKYHHKQEEYKFLNSNLVHDYNDLNTLFFQVLAERKATRRSHLVEKFQKVPYLNSTLFERTDLEIHTFDISSLSNSELLSLLPATVLKDNKGSKKTGQLPPLQYLFEFLDSYDFTSEGSEEIQEENKNLINASVLGLIFEKINGFKDGSFFTPGTVTMFICTKTIRNAVIKKFNEEYELDCNSFEDLKNFISSKYKAQDILSFNQAINKLKICDPAVGSGHFLVSALNEIIAIKADLGILADSNGVRLTGYDVKIENDELIITYNDNTDIFEYKVTNNSVHNETQRVQKTLFHEKQNIIENCLFGVDINPSSVKICRLRLWIELLKNTYYLEDTQFSELETLPNIDINIKCGNSLINRLPLNEELDTALQGKYSLVDYREAFHKYYHAEGKEEKRTIEKIIEVVKGDYTSQIYNRDPRFKDLSKLRGKRLNLENSVKIGDLFAKSKKSDIQGKLLSFQKAIDKITSEIEDVRNNKVYQNAFEWRIEFPDVLKDNGSFEGFDVLIGNPPYMFGGNEGIASIDKRFYKEQYLTGGGKINLFTLFIERAFNLLRPNGDFSFIIPNTFLRVTSYNESRKLLIDNYKIDTIVDLGDAVFDDAVTTAVVIVAEKEVALEDHKIVISDKDRKNTNTINQQALKDRNYVIATNINEEKDILINKIEQNSIPLGSICAEMIFGIVITKNKDEVISDRPRSGWKPFLEGKDIAAYSIKSINKFINYDAGLLHRARTKEIFEQPEKILLQRITGGSRPLKAAYDNMQYYNKESINNIILKNNYDYSYKYILGLLNSKLINWYYSNMFTNESRLTVNLSKEYLSQIPIPVADKVAQVPFIILVDYILALSGDLSAVTIDDFVPNTFLITIFEEILDAIIFELVFKKDFLDAEIKLSEYILSDFKPITQKLSFEEQKVIIFEAYQMFRRKDSLIRNNLKLMDLRLSEIVMPIKKISYNESA</sequence>
<name>A0A2S1LP44_9FLAO</name>
<dbReference type="GO" id="GO:0009307">
    <property type="term" value="P:DNA restriction-modification system"/>
    <property type="evidence" value="ECO:0007669"/>
    <property type="project" value="UniProtKB-KW"/>
</dbReference>
<dbReference type="RefSeq" id="WP_108737122.1">
    <property type="nucleotide sequence ID" value="NZ_CP020919.1"/>
</dbReference>
<dbReference type="InterPro" id="IPR002052">
    <property type="entry name" value="DNA_methylase_N6_adenine_CS"/>
</dbReference>
<dbReference type="GO" id="GO:0032259">
    <property type="term" value="P:methylation"/>
    <property type="evidence" value="ECO:0007669"/>
    <property type="project" value="UniProtKB-KW"/>
</dbReference>
<dbReference type="InterPro" id="IPR050953">
    <property type="entry name" value="N4_N6_ade-DNA_methylase"/>
</dbReference>
<feature type="domain" description="DUF7814" evidence="11">
    <location>
        <begin position="241"/>
        <end position="466"/>
    </location>
</feature>
<dbReference type="Pfam" id="PF23653">
    <property type="entry name" value="DUF7149"/>
    <property type="match status" value="1"/>
</dbReference>
<keyword evidence="5" id="KW-0680">Restriction system</keyword>
<dbReference type="InterPro" id="IPR011639">
    <property type="entry name" value="MethylTrfase_TaqI-like_dom"/>
</dbReference>
<evidence type="ECO:0000256" key="2">
    <source>
        <dbReference type="ARBA" id="ARBA00022603"/>
    </source>
</evidence>
<keyword evidence="13" id="KW-1185">Reference proteome</keyword>
<dbReference type="GO" id="GO:0009007">
    <property type="term" value="F:site-specific DNA-methyltransferase (adenine-specific) activity"/>
    <property type="evidence" value="ECO:0007669"/>
    <property type="project" value="UniProtKB-EC"/>
</dbReference>
<dbReference type="REBASE" id="250185">
    <property type="entry name" value="Fsp42908ORF9965P"/>
</dbReference>
<accession>A0A2S1LP44</accession>
<dbReference type="Pfam" id="PF12950">
    <property type="entry name" value="TaqI_C"/>
    <property type="match status" value="1"/>
</dbReference>
<dbReference type="InterPro" id="IPR023135">
    <property type="entry name" value="N6_DNA_MeTrfase_TaqI_C"/>
</dbReference>
<dbReference type="InterPro" id="IPR056716">
    <property type="entry name" value="DUF7814"/>
</dbReference>
<reference evidence="12 13" key="1">
    <citation type="submission" date="2017-04" db="EMBL/GenBank/DDBJ databases">
        <title>Complete genome sequence of Flavobacterium kingsejong AJ004.</title>
        <authorList>
            <person name="Lee P.C."/>
        </authorList>
    </citation>
    <scope>NUCLEOTIDE SEQUENCE [LARGE SCALE GENOMIC DNA]</scope>
    <source>
        <strain evidence="12 13">AJ004</strain>
    </source>
</reference>
<dbReference type="Gene3D" id="3.40.50.150">
    <property type="entry name" value="Vaccinia Virus protein VP39"/>
    <property type="match status" value="2"/>
</dbReference>